<dbReference type="Pfam" id="PF07690">
    <property type="entry name" value="MFS_1"/>
    <property type="match status" value="2"/>
</dbReference>
<feature type="transmembrane region" description="Helical" evidence="8">
    <location>
        <begin position="297"/>
        <end position="315"/>
    </location>
</feature>
<feature type="domain" description="Major facilitator superfamily (MFS) profile" evidence="9">
    <location>
        <begin position="1"/>
        <end position="408"/>
    </location>
</feature>
<evidence type="ECO:0000313" key="11">
    <source>
        <dbReference type="Proteomes" id="UP001144451"/>
    </source>
</evidence>
<comment type="subcellular location">
    <subcellularLocation>
        <location evidence="1">Cell membrane</location>
        <topology evidence="1">Multi-pass membrane protein</topology>
    </subcellularLocation>
</comment>
<evidence type="ECO:0000256" key="8">
    <source>
        <dbReference type="SAM" id="Phobius"/>
    </source>
</evidence>
<dbReference type="PANTHER" id="PTHR43271">
    <property type="entry name" value="BLL2771 PROTEIN"/>
    <property type="match status" value="1"/>
</dbReference>
<dbReference type="PROSITE" id="PS00217">
    <property type="entry name" value="SUGAR_TRANSPORT_2"/>
    <property type="match status" value="1"/>
</dbReference>
<feature type="transmembrane region" description="Helical" evidence="8">
    <location>
        <begin position="178"/>
        <end position="198"/>
    </location>
</feature>
<evidence type="ECO:0000256" key="1">
    <source>
        <dbReference type="ARBA" id="ARBA00004651"/>
    </source>
</evidence>
<feature type="transmembrane region" description="Helical" evidence="8">
    <location>
        <begin position="231"/>
        <end position="249"/>
    </location>
</feature>
<dbReference type="InterPro" id="IPR011701">
    <property type="entry name" value="MFS"/>
</dbReference>
<feature type="transmembrane region" description="Helical" evidence="8">
    <location>
        <begin position="112"/>
        <end position="135"/>
    </location>
</feature>
<organism evidence="10 11">
    <name type="scientific">Brachybacterium conglomeratum</name>
    <dbReference type="NCBI Taxonomy" id="47846"/>
    <lineage>
        <taxon>Bacteria</taxon>
        <taxon>Bacillati</taxon>
        <taxon>Actinomycetota</taxon>
        <taxon>Actinomycetes</taxon>
        <taxon>Micrococcales</taxon>
        <taxon>Dermabacteraceae</taxon>
        <taxon>Brachybacterium</taxon>
    </lineage>
</organism>
<dbReference type="InterPro" id="IPR005829">
    <property type="entry name" value="Sugar_transporter_CS"/>
</dbReference>
<dbReference type="InterPro" id="IPR036259">
    <property type="entry name" value="MFS_trans_sf"/>
</dbReference>
<protein>
    <submittedName>
        <fullName evidence="10">MFS transporter</fullName>
    </submittedName>
</protein>
<dbReference type="SUPFAM" id="SSF103473">
    <property type="entry name" value="MFS general substrate transporter"/>
    <property type="match status" value="1"/>
</dbReference>
<keyword evidence="11" id="KW-1185">Reference proteome</keyword>
<evidence type="ECO:0000256" key="3">
    <source>
        <dbReference type="ARBA" id="ARBA00022448"/>
    </source>
</evidence>
<evidence type="ECO:0000256" key="2">
    <source>
        <dbReference type="ARBA" id="ARBA00008335"/>
    </source>
</evidence>
<evidence type="ECO:0000256" key="7">
    <source>
        <dbReference type="ARBA" id="ARBA00023136"/>
    </source>
</evidence>
<feature type="transmembrane region" description="Helical" evidence="8">
    <location>
        <begin position="383"/>
        <end position="403"/>
    </location>
</feature>
<keyword evidence="4" id="KW-1003">Cell membrane</keyword>
<feature type="transmembrane region" description="Helical" evidence="8">
    <location>
        <begin position="321"/>
        <end position="344"/>
    </location>
</feature>
<proteinExistence type="inferred from homology"/>
<evidence type="ECO:0000313" key="10">
    <source>
        <dbReference type="EMBL" id="GLI31372.1"/>
    </source>
</evidence>
<sequence length="416" mass="41992">MRGMSGIDPIPGHALGSPAYRRMQLALVCAGIACFAQLYSPQGILQLISADLGIGPEQAALTVSAATAGLALAVMPWSFVGDRLGRRPAMILAVIAATVLALAAAWSPSFPLLLVLRLLEGVALGGVPALAMAYLSEEVDARSRAVAAGWFVAGTTLGGLSGRVLATPVADVLGWRAGMTAVVMLAVLAAAGFVALAPRERRFVPRRRASGGAVPGGGAGRLLAPLRDPGLLALLACAFLLMGGFVAVYNYLAFHLSGPPYLLPASLIGLMFLAYLGGTASSPLAGRLASRHGRLPVMLGAMTVMLIGLLLTLAAPRPVLILGLVLMTAGFFGAHSVASGWAGTRAPGARSQATGLYNLAYYAGSSVLGWALGFVLAGAGWGGVVAAVGAAVVLAGLVSAALLRDEDRPVASAGSA</sequence>
<gene>
    <name evidence="10" type="ORF">BCONGLO52_22130</name>
</gene>
<feature type="transmembrane region" description="Helical" evidence="8">
    <location>
        <begin position="20"/>
        <end position="39"/>
    </location>
</feature>
<dbReference type="PROSITE" id="PS50850">
    <property type="entry name" value="MFS"/>
    <property type="match status" value="1"/>
</dbReference>
<dbReference type="PANTHER" id="PTHR43271:SF1">
    <property type="entry name" value="INNER MEMBRANE TRANSPORT PROTEIN YNFM"/>
    <property type="match status" value="1"/>
</dbReference>
<feature type="transmembrane region" description="Helical" evidence="8">
    <location>
        <begin position="59"/>
        <end position="77"/>
    </location>
</feature>
<feature type="transmembrane region" description="Helical" evidence="8">
    <location>
        <begin position="356"/>
        <end position="377"/>
    </location>
</feature>
<evidence type="ECO:0000256" key="6">
    <source>
        <dbReference type="ARBA" id="ARBA00022989"/>
    </source>
</evidence>
<evidence type="ECO:0000256" key="4">
    <source>
        <dbReference type="ARBA" id="ARBA00022475"/>
    </source>
</evidence>
<dbReference type="EMBL" id="BSDQ01000001">
    <property type="protein sequence ID" value="GLI31372.1"/>
    <property type="molecule type" value="Genomic_DNA"/>
</dbReference>
<feature type="transmembrane region" description="Helical" evidence="8">
    <location>
        <begin position="261"/>
        <end position="285"/>
    </location>
</feature>
<evidence type="ECO:0000259" key="9">
    <source>
        <dbReference type="PROSITE" id="PS50850"/>
    </source>
</evidence>
<feature type="transmembrane region" description="Helical" evidence="8">
    <location>
        <begin position="147"/>
        <end position="166"/>
    </location>
</feature>
<reference evidence="10" key="1">
    <citation type="submission" date="2022-12" db="EMBL/GenBank/DDBJ databases">
        <title>Reference genome sequencing for broad-spectrum identification of bacterial and archaeal isolates by mass spectrometry.</title>
        <authorList>
            <person name="Sekiguchi Y."/>
            <person name="Tourlousse D.M."/>
        </authorList>
    </citation>
    <scope>NUCLEOTIDE SEQUENCE</scope>
    <source>
        <strain evidence="10">5-2</strain>
    </source>
</reference>
<dbReference type="CDD" id="cd17324">
    <property type="entry name" value="MFS_NepI_like"/>
    <property type="match status" value="1"/>
</dbReference>
<dbReference type="InterPro" id="IPR020846">
    <property type="entry name" value="MFS_dom"/>
</dbReference>
<dbReference type="Proteomes" id="UP001144451">
    <property type="component" value="Unassembled WGS sequence"/>
</dbReference>
<keyword evidence="3" id="KW-0813">Transport</keyword>
<name>A0ABQ5RIU9_9MICO</name>
<comment type="similarity">
    <text evidence="2">Belongs to the major facilitator superfamily.</text>
</comment>
<keyword evidence="7 8" id="KW-0472">Membrane</keyword>
<feature type="transmembrane region" description="Helical" evidence="8">
    <location>
        <begin position="89"/>
        <end position="106"/>
    </location>
</feature>
<comment type="caution">
    <text evidence="10">The sequence shown here is derived from an EMBL/GenBank/DDBJ whole genome shotgun (WGS) entry which is preliminary data.</text>
</comment>
<keyword evidence="6 8" id="KW-1133">Transmembrane helix</keyword>
<dbReference type="Gene3D" id="1.20.1250.20">
    <property type="entry name" value="MFS general substrate transporter like domains"/>
    <property type="match status" value="2"/>
</dbReference>
<dbReference type="PROSITE" id="PS51257">
    <property type="entry name" value="PROKAR_LIPOPROTEIN"/>
    <property type="match status" value="1"/>
</dbReference>
<accession>A0ABQ5RIU9</accession>
<evidence type="ECO:0000256" key="5">
    <source>
        <dbReference type="ARBA" id="ARBA00022692"/>
    </source>
</evidence>
<keyword evidence="5 8" id="KW-0812">Transmembrane</keyword>